<dbReference type="RefSeq" id="WP_111627856.1">
    <property type="nucleotide sequence ID" value="NZ_QLMC01000002.1"/>
</dbReference>
<comment type="caution">
    <text evidence="1">The sequence shown here is derived from an EMBL/GenBank/DDBJ whole genome shotgun (WGS) entry which is preliminary data.</text>
</comment>
<proteinExistence type="predicted"/>
<dbReference type="Gene3D" id="2.170.15.10">
    <property type="entry name" value="Proaerolysin, chain A, domain 3"/>
    <property type="match status" value="1"/>
</dbReference>
<protein>
    <submittedName>
        <fullName evidence="1">Uncharacterized protein</fullName>
    </submittedName>
</protein>
<reference evidence="1 2" key="1">
    <citation type="submission" date="2018-06" db="EMBL/GenBank/DDBJ databases">
        <title>Genomic Encyclopedia of Archaeal and Bacterial Type Strains, Phase II (KMG-II): from individual species to whole genera.</title>
        <authorList>
            <person name="Goeker M."/>
        </authorList>
    </citation>
    <scope>NUCLEOTIDE SEQUENCE [LARGE SCALE GENOMIC DNA]</scope>
    <source>
        <strain evidence="1 2">DSM 21851</strain>
    </source>
</reference>
<accession>A0A327X4S8</accession>
<dbReference type="EMBL" id="QLMC01000002">
    <property type="protein sequence ID" value="RAK00083.1"/>
    <property type="molecule type" value="Genomic_DNA"/>
</dbReference>
<evidence type="ECO:0000313" key="2">
    <source>
        <dbReference type="Proteomes" id="UP000248790"/>
    </source>
</evidence>
<dbReference type="OrthoDB" id="703896at2"/>
<dbReference type="AlphaFoldDB" id="A0A327X4S8"/>
<gene>
    <name evidence="1" type="ORF">LX87_01781</name>
</gene>
<dbReference type="PROSITE" id="PS51257">
    <property type="entry name" value="PROKAR_LIPOPROTEIN"/>
    <property type="match status" value="1"/>
</dbReference>
<organism evidence="1 2">
    <name type="scientific">Larkinella arboricola</name>
    <dbReference type="NCBI Taxonomy" id="643671"/>
    <lineage>
        <taxon>Bacteria</taxon>
        <taxon>Pseudomonadati</taxon>
        <taxon>Bacteroidota</taxon>
        <taxon>Cytophagia</taxon>
        <taxon>Cytophagales</taxon>
        <taxon>Spirosomataceae</taxon>
        <taxon>Larkinella</taxon>
    </lineage>
</organism>
<evidence type="ECO:0000313" key="1">
    <source>
        <dbReference type="EMBL" id="RAK00083.1"/>
    </source>
</evidence>
<keyword evidence="2" id="KW-1185">Reference proteome</keyword>
<sequence length="211" mass="24045">MIKIGRADLLALGLAVSIFYSCSKPHKIEPEVVETPAEYELKDVRYFMDAGDRLDTVTVKREGMKLQNSTTILSTHQFDDNYEELVKTSQFEVDKSTVPADVKLDRFEVQVPERWYGEGSYGYFSEKFPLSSAEQQKPYGVYKKERLAINIPPNSTIVVDRQIDAYHLVCSFSGLIENKTTGQRYSLKGKWKGIVSYNNSSVSLNQYLLSE</sequence>
<name>A0A327X4S8_LARAB</name>
<dbReference type="Proteomes" id="UP000248790">
    <property type="component" value="Unassembled WGS sequence"/>
</dbReference>